<feature type="chain" id="PRO_5046480171" evidence="1">
    <location>
        <begin position="21"/>
        <end position="231"/>
    </location>
</feature>
<feature type="signal peptide" evidence="1">
    <location>
        <begin position="1"/>
        <end position="20"/>
    </location>
</feature>
<keyword evidence="1" id="KW-0732">Signal</keyword>
<dbReference type="RefSeq" id="WP_379899740.1">
    <property type="nucleotide sequence ID" value="NZ_JBHULM010000001.1"/>
</dbReference>
<evidence type="ECO:0000313" key="3">
    <source>
        <dbReference type="Proteomes" id="UP001597467"/>
    </source>
</evidence>
<dbReference type="InterPro" id="IPR019619">
    <property type="entry name" value="DUF2490"/>
</dbReference>
<organism evidence="2 3">
    <name type="scientific">Lacinutrix gracilariae</name>
    <dbReference type="NCBI Taxonomy" id="1747198"/>
    <lineage>
        <taxon>Bacteria</taxon>
        <taxon>Pseudomonadati</taxon>
        <taxon>Bacteroidota</taxon>
        <taxon>Flavobacteriia</taxon>
        <taxon>Flavobacteriales</taxon>
        <taxon>Flavobacteriaceae</taxon>
        <taxon>Lacinutrix</taxon>
    </lineage>
</organism>
<gene>
    <name evidence="2" type="ORF">ACFSSB_00230</name>
</gene>
<name>A0ABW5JVU9_9FLAO</name>
<dbReference type="Proteomes" id="UP001597467">
    <property type="component" value="Unassembled WGS sequence"/>
</dbReference>
<accession>A0ABW5JVU9</accession>
<evidence type="ECO:0000256" key="1">
    <source>
        <dbReference type="SAM" id="SignalP"/>
    </source>
</evidence>
<keyword evidence="3" id="KW-1185">Reference proteome</keyword>
<dbReference type="EMBL" id="JBHULM010000001">
    <property type="protein sequence ID" value="MFD2540728.1"/>
    <property type="molecule type" value="Genomic_DNA"/>
</dbReference>
<evidence type="ECO:0000313" key="2">
    <source>
        <dbReference type="EMBL" id="MFD2540728.1"/>
    </source>
</evidence>
<dbReference type="Pfam" id="PF10677">
    <property type="entry name" value="DUF2490"/>
    <property type="match status" value="1"/>
</dbReference>
<protein>
    <submittedName>
        <fullName evidence="2">DUF2490 domain-containing protein</fullName>
    </submittedName>
</protein>
<reference evidence="3" key="1">
    <citation type="journal article" date="2019" name="Int. J. Syst. Evol. Microbiol.">
        <title>The Global Catalogue of Microorganisms (GCM) 10K type strain sequencing project: providing services to taxonomists for standard genome sequencing and annotation.</title>
        <authorList>
            <consortium name="The Broad Institute Genomics Platform"/>
            <consortium name="The Broad Institute Genome Sequencing Center for Infectious Disease"/>
            <person name="Wu L."/>
            <person name="Ma J."/>
        </authorList>
    </citation>
    <scope>NUCLEOTIDE SEQUENCE [LARGE SCALE GENOMIC DNA]</scope>
    <source>
        <strain evidence="3">KCTC 42808</strain>
    </source>
</reference>
<sequence length="231" mass="27656">MKTTTFLVLIALLFQTNLFAQKTAEDYLGAWYTLGINHRFTEKFSITPYAELHNYELTSNYNVTFASLNFNYHFKPKQTLSIAYAFLDIDSVFGDDNLFNTKENRIYEQYNYKHKLGAFSAQHRFRLEQRFLQFAHSNTMQNRLRYRFSLKYTLNKWISLNIKDEPFIHFQDQVFHENRFFIGIGYQPFKNVQLNVDYFKQHINKKNLNRIQIGISMQTDFRKTNTAKPKG</sequence>
<comment type="caution">
    <text evidence="2">The sequence shown here is derived from an EMBL/GenBank/DDBJ whole genome shotgun (WGS) entry which is preliminary data.</text>
</comment>
<proteinExistence type="predicted"/>